<dbReference type="GO" id="GO:0005829">
    <property type="term" value="C:cytosol"/>
    <property type="evidence" value="ECO:0007669"/>
    <property type="project" value="TreeGrafter"/>
</dbReference>
<proteinExistence type="predicted"/>
<dbReference type="GO" id="GO:0000224">
    <property type="term" value="F:peptide-N4-(N-acetyl-beta-glucosaminyl)asparagine amidase activity"/>
    <property type="evidence" value="ECO:0007669"/>
    <property type="project" value="TreeGrafter"/>
</dbReference>
<gene>
    <name evidence="4" type="ORF">PMAL9190_03303</name>
</gene>
<dbReference type="EMBL" id="FYAK01000010">
    <property type="protein sequence ID" value="SMY37988.1"/>
    <property type="molecule type" value="Genomic_DNA"/>
</dbReference>
<dbReference type="PANTHER" id="PTHR12143">
    <property type="entry name" value="PEPTIDE N-GLYCANASE PNGASE -RELATED"/>
    <property type="match status" value="1"/>
</dbReference>
<accession>A0A1Y6MQC4</accession>
<dbReference type="PROSITE" id="PS51257">
    <property type="entry name" value="PROKAR_LIPOPROTEIN"/>
    <property type="match status" value="1"/>
</dbReference>
<dbReference type="InterPro" id="IPR050883">
    <property type="entry name" value="PNGase"/>
</dbReference>
<dbReference type="SUPFAM" id="SSF48208">
    <property type="entry name" value="Six-hairpin glycosidases"/>
    <property type="match status" value="1"/>
</dbReference>
<evidence type="ECO:0000256" key="1">
    <source>
        <dbReference type="SAM" id="SignalP"/>
    </source>
</evidence>
<keyword evidence="1" id="KW-0732">Signal</keyword>
<feature type="chain" id="PRO_5012961186" evidence="1">
    <location>
        <begin position="21"/>
        <end position="820"/>
    </location>
</feature>
<evidence type="ECO:0000313" key="4">
    <source>
        <dbReference type="EMBL" id="SMY37988.1"/>
    </source>
</evidence>
<dbReference type="FunFam" id="3.30.2080.10:FF:000001">
    <property type="entry name" value="Alpha-1,2-mannosidase subfamily"/>
    <property type="match status" value="1"/>
</dbReference>
<dbReference type="Gene3D" id="2.70.98.10">
    <property type="match status" value="1"/>
</dbReference>
<dbReference type="InterPro" id="IPR014718">
    <property type="entry name" value="GH-type_carb-bd"/>
</dbReference>
<dbReference type="NCBIfam" id="TIGR01180">
    <property type="entry name" value="aman2_put"/>
    <property type="match status" value="1"/>
</dbReference>
<reference evidence="5" key="1">
    <citation type="submission" date="2017-06" db="EMBL/GenBank/DDBJ databases">
        <authorList>
            <person name="Rodrigo-Torres L."/>
            <person name="Arahal R.D."/>
            <person name="Lucena T."/>
        </authorList>
    </citation>
    <scope>NUCLEOTIDE SEQUENCE [LARGE SCALE GENOMIC DNA]</scope>
    <source>
        <strain evidence="5">CECT 9190</strain>
    </source>
</reference>
<protein>
    <submittedName>
        <fullName evidence="4">Glycosyl hydrolase family 92</fullName>
    </submittedName>
</protein>
<dbReference type="InterPro" id="IPR008928">
    <property type="entry name" value="6-hairpin_glycosidase_sf"/>
</dbReference>
<keyword evidence="5" id="KW-1185">Reference proteome</keyword>
<dbReference type="GO" id="GO:0005975">
    <property type="term" value="P:carbohydrate metabolic process"/>
    <property type="evidence" value="ECO:0007669"/>
    <property type="project" value="InterPro"/>
</dbReference>
<organism evidence="4 5">
    <name type="scientific">Photobacterium malacitanum</name>
    <dbReference type="NCBI Taxonomy" id="2204294"/>
    <lineage>
        <taxon>Bacteria</taxon>
        <taxon>Pseudomonadati</taxon>
        <taxon>Pseudomonadota</taxon>
        <taxon>Gammaproteobacteria</taxon>
        <taxon>Vibrionales</taxon>
        <taxon>Vibrionaceae</taxon>
        <taxon>Photobacterium</taxon>
    </lineage>
</organism>
<dbReference type="AlphaFoldDB" id="A0A1Y6MQC4"/>
<name>A0A1Y6MQC4_9GAMM</name>
<dbReference type="Pfam" id="PF07971">
    <property type="entry name" value="Glyco_hydro_92"/>
    <property type="match status" value="1"/>
</dbReference>
<sequence>MINKLSPVALSIALAMGLSGCNSDNSTVSTDKATQVSDVYLQYVNPFIGTGADGHTFPGAVFPSGMVQLSPDTEMEGWGSAAGYFDHGQQQDIPVYGFSHTHLSGTGITDLGDILVLPFTEKNNATYNTFDKANETAEAGYYAVELNRGEIKAELTTTARVGYHKYTFAKGSTPFIKFDLDHTLNKSWGNRTTVGNLEIIDEYTVRGQRSSDGWANNQHIYFYAKFNQPIVKATALIDGVETSVKLNHDNIEAVKTIAYLEFAPTDQPLELKVGLSPTGIEGAENNLNTEVPDWGFDRVLAQSQQAWHNELAKVEVEGGTEDQKQIFYTAMYHASIAPMIFQDVDGKYRAMRTQEIKEAGDTPNYSVYSMWDTFRAFHPLQTIINPQRATEYANDLIRKYKDGGILPKWELQGHYTGTMIGFPAISIIADAMAKDLHVDAQDALEAAEFTARYHEKSEFPDWTEDQNTGAANVVQVKVYEENGFVHHGYWNSASYTLEFAYGDWAVSEIARMAGDTKLQNEFLVRADNWLHHWDKETSFLRPKNHPLSVSPNKPASQFNQPIDESRKDECVMVDVVQNNGSSKEMEQCPLLPFDPYFVDEFAFTEGNAWQWKFQPMHDFERLKQVIYDADIANNKETTPEKAFREDLDELFTARSSNTGEELPDLTGYIGQYMHGNEPSHHIPYLYNLTDEPWKAQEYLDQIMNQFYTTEPTGLIGNEDVGQMSAWYIMSALGFYQVTPADPTYSIGRPLFDKASIDVKGGEFTIVADNNSPVNKYIQSVTINGQELGANLTFKHSDIKAGGELRFVMTGDKKQALQASF</sequence>
<dbReference type="Gene3D" id="3.30.2080.10">
    <property type="entry name" value="GH92 mannosidase domain"/>
    <property type="match status" value="1"/>
</dbReference>
<dbReference type="InterPro" id="IPR012939">
    <property type="entry name" value="Glyco_hydro_92"/>
</dbReference>
<dbReference type="GO" id="GO:0006516">
    <property type="term" value="P:glycoprotein catabolic process"/>
    <property type="evidence" value="ECO:0007669"/>
    <property type="project" value="TreeGrafter"/>
</dbReference>
<evidence type="ECO:0000313" key="5">
    <source>
        <dbReference type="Proteomes" id="UP000195963"/>
    </source>
</evidence>
<feature type="domain" description="Glycosyl hydrolase family 92" evidence="2">
    <location>
        <begin position="282"/>
        <end position="809"/>
    </location>
</feature>
<dbReference type="PANTHER" id="PTHR12143:SF39">
    <property type="entry name" value="SECRETED PROTEIN"/>
    <property type="match status" value="1"/>
</dbReference>
<dbReference type="GO" id="GO:0030246">
    <property type="term" value="F:carbohydrate binding"/>
    <property type="evidence" value="ECO:0007669"/>
    <property type="project" value="InterPro"/>
</dbReference>
<dbReference type="Gene3D" id="1.20.1050.60">
    <property type="entry name" value="alpha-1,2-mannosidase"/>
    <property type="match status" value="1"/>
</dbReference>
<dbReference type="Pfam" id="PF17678">
    <property type="entry name" value="Glyco_hydro_92N"/>
    <property type="match status" value="1"/>
</dbReference>
<evidence type="ECO:0000259" key="2">
    <source>
        <dbReference type="Pfam" id="PF07971"/>
    </source>
</evidence>
<dbReference type="Proteomes" id="UP000195963">
    <property type="component" value="Unassembled WGS sequence"/>
</dbReference>
<dbReference type="InterPro" id="IPR041371">
    <property type="entry name" value="GH92_N"/>
</dbReference>
<dbReference type="Gene3D" id="1.20.1610.10">
    <property type="entry name" value="alpha-1,2-mannosidases domains"/>
    <property type="match status" value="1"/>
</dbReference>
<feature type="domain" description="Glycosyl hydrolase family 92 N-terminal" evidence="3">
    <location>
        <begin position="43"/>
        <end position="276"/>
    </location>
</feature>
<feature type="signal peptide" evidence="1">
    <location>
        <begin position="1"/>
        <end position="20"/>
    </location>
</feature>
<keyword evidence="4" id="KW-0378">Hydrolase</keyword>
<dbReference type="InterPro" id="IPR005887">
    <property type="entry name" value="GH92_a_mannosidase_put"/>
</dbReference>
<evidence type="ECO:0000259" key="3">
    <source>
        <dbReference type="Pfam" id="PF17678"/>
    </source>
</evidence>
<dbReference type="RefSeq" id="WP_087846113.1">
    <property type="nucleotide sequence ID" value="NZ_FYAK01000010.1"/>
</dbReference>